<evidence type="ECO:0000256" key="1">
    <source>
        <dbReference type="ARBA" id="ARBA00004651"/>
    </source>
</evidence>
<feature type="transmembrane region" description="Helical" evidence="6">
    <location>
        <begin position="384"/>
        <end position="406"/>
    </location>
</feature>
<sequence length="418" mass="46625">MPASSESRIIYPLSRNLSWNFAGQILAKFSLLLFHILFANLVGAKGYGEFSFVFVAGVIILQPSLDMGLNQLITKWVSRGNTEVIRNSFQIKSRVSVVLLPLVILLGWWYGIHPILLGTILIYFLINTIQQSLFGILRGLEDLRPESITVALQNLLALAVLWIFVNHEINEAWVGSLVLMLTRCAGTVLVSGIIWKKYLLKLNNYEHSKTLQSTSNLWQEALTLGLVLFLIQFYFRIDTIMLGLLSSKAEVGLYSVAFNLMEGTFFIPSIVMAAIFPGLSQTKQFLNYFRKGLLMLSLTGIAVGGAVFLFAEIIIQMFFAQEFQGSGEVLKILALAIPIIFWGYLMTQSLVALDHNRIYLGITAFAVLLNVLLNYWLIPEYGAEGAAIATVITEALIPLSCFLMILKHYLSNSTAHAN</sequence>
<evidence type="ECO:0000256" key="6">
    <source>
        <dbReference type="SAM" id="Phobius"/>
    </source>
</evidence>
<name>A0A382D1W2_9ZZZZ</name>
<feature type="transmembrane region" description="Helical" evidence="6">
    <location>
        <begin position="21"/>
        <end position="44"/>
    </location>
</feature>
<feature type="transmembrane region" description="Helical" evidence="6">
    <location>
        <begin position="50"/>
        <end position="70"/>
    </location>
</feature>
<feature type="transmembrane region" description="Helical" evidence="6">
    <location>
        <begin position="257"/>
        <end position="280"/>
    </location>
</feature>
<keyword evidence="5 6" id="KW-0472">Membrane</keyword>
<dbReference type="PANTHER" id="PTHR30250">
    <property type="entry name" value="PST FAMILY PREDICTED COLANIC ACID TRANSPORTER"/>
    <property type="match status" value="1"/>
</dbReference>
<dbReference type="Pfam" id="PF01943">
    <property type="entry name" value="Polysacc_synt"/>
    <property type="match status" value="1"/>
</dbReference>
<evidence type="ECO:0000313" key="7">
    <source>
        <dbReference type="EMBL" id="SVB32042.1"/>
    </source>
</evidence>
<comment type="subcellular location">
    <subcellularLocation>
        <location evidence="1">Cell membrane</location>
        <topology evidence="1">Multi-pass membrane protein</topology>
    </subcellularLocation>
</comment>
<evidence type="ECO:0000256" key="2">
    <source>
        <dbReference type="ARBA" id="ARBA00022475"/>
    </source>
</evidence>
<keyword evidence="3 6" id="KW-0812">Transmembrane</keyword>
<feature type="transmembrane region" description="Helical" evidence="6">
    <location>
        <begin position="172"/>
        <end position="195"/>
    </location>
</feature>
<feature type="transmembrane region" description="Helical" evidence="6">
    <location>
        <begin position="216"/>
        <end position="237"/>
    </location>
</feature>
<keyword evidence="4 6" id="KW-1133">Transmembrane helix</keyword>
<feature type="transmembrane region" description="Helical" evidence="6">
    <location>
        <begin position="292"/>
        <end position="317"/>
    </location>
</feature>
<dbReference type="PANTHER" id="PTHR30250:SF31">
    <property type="entry name" value="INNER MEMBRANE PROTEIN YGHQ"/>
    <property type="match status" value="1"/>
</dbReference>
<organism evidence="7">
    <name type="scientific">marine metagenome</name>
    <dbReference type="NCBI Taxonomy" id="408172"/>
    <lineage>
        <taxon>unclassified sequences</taxon>
        <taxon>metagenomes</taxon>
        <taxon>ecological metagenomes</taxon>
    </lineage>
</organism>
<dbReference type="InterPro" id="IPR002797">
    <property type="entry name" value="Polysacc_synth"/>
</dbReference>
<dbReference type="GO" id="GO:0005886">
    <property type="term" value="C:plasma membrane"/>
    <property type="evidence" value="ECO:0007669"/>
    <property type="project" value="UniProtKB-SubCell"/>
</dbReference>
<feature type="transmembrane region" description="Helical" evidence="6">
    <location>
        <begin position="91"/>
        <end position="109"/>
    </location>
</feature>
<keyword evidence="2" id="KW-1003">Cell membrane</keyword>
<reference evidence="7" key="1">
    <citation type="submission" date="2018-05" db="EMBL/GenBank/DDBJ databases">
        <authorList>
            <person name="Lanie J.A."/>
            <person name="Ng W.-L."/>
            <person name="Kazmierczak K.M."/>
            <person name="Andrzejewski T.M."/>
            <person name="Davidsen T.M."/>
            <person name="Wayne K.J."/>
            <person name="Tettelin H."/>
            <person name="Glass J.I."/>
            <person name="Rusch D."/>
            <person name="Podicherti R."/>
            <person name="Tsui H.-C.T."/>
            <person name="Winkler M.E."/>
        </authorList>
    </citation>
    <scope>NUCLEOTIDE SEQUENCE</scope>
</reference>
<feature type="transmembrane region" description="Helical" evidence="6">
    <location>
        <begin position="329"/>
        <end position="346"/>
    </location>
</feature>
<dbReference type="AlphaFoldDB" id="A0A382D1W2"/>
<evidence type="ECO:0000256" key="5">
    <source>
        <dbReference type="ARBA" id="ARBA00023136"/>
    </source>
</evidence>
<feature type="transmembrane region" description="Helical" evidence="6">
    <location>
        <begin position="358"/>
        <end position="378"/>
    </location>
</feature>
<proteinExistence type="predicted"/>
<protein>
    <submittedName>
        <fullName evidence="7">Uncharacterized protein</fullName>
    </submittedName>
</protein>
<gene>
    <name evidence="7" type="ORF">METZ01_LOCUS184896</name>
</gene>
<dbReference type="InterPro" id="IPR050833">
    <property type="entry name" value="Poly_Biosynth_Transport"/>
</dbReference>
<dbReference type="EMBL" id="UINC01037087">
    <property type="protein sequence ID" value="SVB32042.1"/>
    <property type="molecule type" value="Genomic_DNA"/>
</dbReference>
<evidence type="ECO:0000256" key="3">
    <source>
        <dbReference type="ARBA" id="ARBA00022692"/>
    </source>
</evidence>
<evidence type="ECO:0000256" key="4">
    <source>
        <dbReference type="ARBA" id="ARBA00022989"/>
    </source>
</evidence>
<dbReference type="CDD" id="cd13128">
    <property type="entry name" value="MATE_Wzx_like"/>
    <property type="match status" value="1"/>
</dbReference>
<accession>A0A382D1W2</accession>